<feature type="non-terminal residue" evidence="2">
    <location>
        <position position="1"/>
    </location>
</feature>
<name>A0A382E752_9ZZZZ</name>
<dbReference type="EMBL" id="UINC01042801">
    <property type="protein sequence ID" value="SVB45924.1"/>
    <property type="molecule type" value="Genomic_DNA"/>
</dbReference>
<organism evidence="2">
    <name type="scientific">marine metagenome</name>
    <dbReference type="NCBI Taxonomy" id="408172"/>
    <lineage>
        <taxon>unclassified sequences</taxon>
        <taxon>metagenomes</taxon>
        <taxon>ecological metagenomes</taxon>
    </lineage>
</organism>
<sequence>VVALVNCVLADSCGGARAKATSAEFNVIGNEVTMTADGVVGGIQMTLSHGSDFALKLTDGGQFSNYLTEGNTTTLIIVNPASDNLFTTSGDFTIESVIVSDFTGENSLSASVNMPSDFSISAAYPNPFNPTTQMTLALHTQADVSVKVFNMAGQLVDVIAEGQMDRGSYSLTWDGTNASSGVYFVKTEVGSVVQNQKIMFIK</sequence>
<dbReference type="NCBIfam" id="TIGR04183">
    <property type="entry name" value="Por_Secre_tail"/>
    <property type="match status" value="1"/>
</dbReference>
<proteinExistence type="predicted"/>
<dbReference type="InterPro" id="IPR026444">
    <property type="entry name" value="Secre_tail"/>
</dbReference>
<dbReference type="Gene3D" id="2.60.40.4070">
    <property type="match status" value="1"/>
</dbReference>
<dbReference type="AlphaFoldDB" id="A0A382E752"/>
<protein>
    <recommendedName>
        <fullName evidence="1">Secretion system C-terminal sorting domain-containing protein</fullName>
    </recommendedName>
</protein>
<accession>A0A382E752</accession>
<dbReference type="Pfam" id="PF18962">
    <property type="entry name" value="Por_Secre_tail"/>
    <property type="match status" value="1"/>
</dbReference>
<reference evidence="2" key="1">
    <citation type="submission" date="2018-05" db="EMBL/GenBank/DDBJ databases">
        <authorList>
            <person name="Lanie J.A."/>
            <person name="Ng W.-L."/>
            <person name="Kazmierczak K.M."/>
            <person name="Andrzejewski T.M."/>
            <person name="Davidsen T.M."/>
            <person name="Wayne K.J."/>
            <person name="Tettelin H."/>
            <person name="Glass J.I."/>
            <person name="Rusch D."/>
            <person name="Podicherti R."/>
            <person name="Tsui H.-C.T."/>
            <person name="Winkler M.E."/>
        </authorList>
    </citation>
    <scope>NUCLEOTIDE SEQUENCE</scope>
</reference>
<evidence type="ECO:0000259" key="1">
    <source>
        <dbReference type="Pfam" id="PF18962"/>
    </source>
</evidence>
<gene>
    <name evidence="2" type="ORF">METZ01_LOCUS198778</name>
</gene>
<evidence type="ECO:0000313" key="2">
    <source>
        <dbReference type="EMBL" id="SVB45924.1"/>
    </source>
</evidence>
<feature type="domain" description="Secretion system C-terminal sorting" evidence="1">
    <location>
        <begin position="124"/>
        <end position="198"/>
    </location>
</feature>